<evidence type="ECO:0000259" key="5">
    <source>
        <dbReference type="PROSITE" id="PS50090"/>
    </source>
</evidence>
<feature type="compositionally biased region" description="Low complexity" evidence="4">
    <location>
        <begin position="58"/>
        <end position="72"/>
    </location>
</feature>
<name>A0A6J5U6N9_PRUAR</name>
<evidence type="ECO:0000313" key="7">
    <source>
        <dbReference type="EMBL" id="CAB4270805.1"/>
    </source>
</evidence>
<sequence>MVLKKRLDFGFDGFQVPSIPRAPRSARRRGPHKKSVDNGQICAFELLASLAGKLLQESESSSASSNASEGNSKPAFGKDVKQERQDEHKPLKEECLDQGSSEESVSLELTSQNIDRKFILKEFPHAESDTVLEHTSVITNSDSSAKAGGHMKSVICSSRPIFQSYSSKVEGGSQGIGESCYGNVANGVEVQKDSEQLETGALTRANPCSSKNPTELHAKYPAMLNGDNNVKLSLCNKPSNKVKVFRPSPRIGDRRIRKLLTSKYWKVAPKLRDCEHYRYDGGIKPIYHKRKTLYSRERSQRDTLYKRRKLVDRSSVVTSDGGFSGESVSNSPDNGKKSGPAENGVSASVIGHQASSHSKESHVKFRIKSFRVPELFIEVPETETVGSLKRTVMEAVNSILRGGLSVGVLVHGKKVRDDNRTLLQTGISCKDNLDSLGFTLEPSLVQAPPSLCSGDPPPSLSCETSVLLTRSPGTPVLDSVMSDALSEPPPLTHSGSLPESTSCYSRNEHGATSCSSCEPKTKRSELVQRRTRRPFSVSEVEALVQAVEELGTGRWRDVKLSAFENADHRTYVDLKDKWKTLVHTAKISPQQRRGEPVPQELLDRVLAAHSYWCQHQAKQHGKHQGGIMKITEAPTDKTWS</sequence>
<evidence type="ECO:0000256" key="1">
    <source>
        <dbReference type="ARBA" id="ARBA00004123"/>
    </source>
</evidence>
<keyword evidence="3" id="KW-0539">Nucleus</keyword>
<feature type="region of interest" description="Disordered" evidence="4">
    <location>
        <begin position="316"/>
        <end position="345"/>
    </location>
</feature>
<dbReference type="CDD" id="cd11660">
    <property type="entry name" value="SANT_TRF"/>
    <property type="match status" value="1"/>
</dbReference>
<dbReference type="EMBL" id="CAEKDK010000002">
    <property type="protein sequence ID" value="CAB4270805.1"/>
    <property type="molecule type" value="Genomic_DNA"/>
</dbReference>
<evidence type="ECO:0000259" key="6">
    <source>
        <dbReference type="PROSITE" id="PS51294"/>
    </source>
</evidence>
<feature type="domain" description="Myb-like" evidence="5">
    <location>
        <begin position="527"/>
        <end position="582"/>
    </location>
</feature>
<dbReference type="PROSITE" id="PS51294">
    <property type="entry name" value="HTH_MYB"/>
    <property type="match status" value="1"/>
</dbReference>
<accession>A0A6J5U6N9</accession>
<dbReference type="InterPro" id="IPR031105">
    <property type="entry name" value="TRP_plant"/>
</dbReference>
<evidence type="ECO:0000256" key="2">
    <source>
        <dbReference type="ARBA" id="ARBA00023125"/>
    </source>
</evidence>
<dbReference type="SUPFAM" id="SSF46689">
    <property type="entry name" value="Homeodomain-like"/>
    <property type="match status" value="1"/>
</dbReference>
<dbReference type="Gene3D" id="1.10.246.220">
    <property type="match status" value="1"/>
</dbReference>
<dbReference type="PANTHER" id="PTHR21717">
    <property type="entry name" value="TELOMERIC REPEAT BINDING PROTEIN"/>
    <property type="match status" value="1"/>
</dbReference>
<feature type="region of interest" description="Disordered" evidence="4">
    <location>
        <begin position="58"/>
        <end position="107"/>
    </location>
</feature>
<keyword evidence="2" id="KW-0238">DNA-binding</keyword>
<feature type="region of interest" description="Disordered" evidence="4">
    <location>
        <begin position="478"/>
        <end position="522"/>
    </location>
</feature>
<dbReference type="Pfam" id="PF23603">
    <property type="entry name" value="Ubiquitin_TPR1"/>
    <property type="match status" value="1"/>
</dbReference>
<gene>
    <name evidence="7" type="ORF">CURHAP_LOCUS17098</name>
</gene>
<dbReference type="GO" id="GO:0042162">
    <property type="term" value="F:telomeric DNA binding"/>
    <property type="evidence" value="ECO:0007669"/>
    <property type="project" value="UniProtKB-ARBA"/>
</dbReference>
<reference evidence="7 8" key="1">
    <citation type="submission" date="2020-05" db="EMBL/GenBank/DDBJ databases">
        <authorList>
            <person name="Campoy J."/>
            <person name="Schneeberger K."/>
            <person name="Spophaly S."/>
        </authorList>
    </citation>
    <scope>NUCLEOTIDE SEQUENCE [LARGE SCALE GENOMIC DNA]</scope>
    <source>
        <strain evidence="7">PruArmRojPasFocal</strain>
    </source>
</reference>
<feature type="compositionally biased region" description="Polar residues" evidence="4">
    <location>
        <begin position="493"/>
        <end position="518"/>
    </location>
</feature>
<dbReference type="Proteomes" id="UP000507222">
    <property type="component" value="Unassembled WGS sequence"/>
</dbReference>
<dbReference type="InterPro" id="IPR029071">
    <property type="entry name" value="Ubiquitin-like_domsf"/>
</dbReference>
<dbReference type="AlphaFoldDB" id="A0A6J5U6N9"/>
<protein>
    <submittedName>
        <fullName evidence="7">Uncharacterized protein</fullName>
    </submittedName>
</protein>
<dbReference type="SUPFAM" id="SSF54236">
    <property type="entry name" value="Ubiquitin-like"/>
    <property type="match status" value="1"/>
</dbReference>
<proteinExistence type="predicted"/>
<dbReference type="GO" id="GO:0005634">
    <property type="term" value="C:nucleus"/>
    <property type="evidence" value="ECO:0007669"/>
    <property type="project" value="UniProtKB-SubCell"/>
</dbReference>
<dbReference type="InterPro" id="IPR009057">
    <property type="entry name" value="Homeodomain-like_sf"/>
</dbReference>
<evidence type="ECO:0000256" key="4">
    <source>
        <dbReference type="SAM" id="MobiDB-lite"/>
    </source>
</evidence>
<organism evidence="7 8">
    <name type="scientific">Prunus armeniaca</name>
    <name type="common">Apricot</name>
    <name type="synonym">Armeniaca vulgaris</name>
    <dbReference type="NCBI Taxonomy" id="36596"/>
    <lineage>
        <taxon>Eukaryota</taxon>
        <taxon>Viridiplantae</taxon>
        <taxon>Streptophyta</taxon>
        <taxon>Embryophyta</taxon>
        <taxon>Tracheophyta</taxon>
        <taxon>Spermatophyta</taxon>
        <taxon>Magnoliopsida</taxon>
        <taxon>eudicotyledons</taxon>
        <taxon>Gunneridae</taxon>
        <taxon>Pentapetalae</taxon>
        <taxon>rosids</taxon>
        <taxon>fabids</taxon>
        <taxon>Rosales</taxon>
        <taxon>Rosaceae</taxon>
        <taxon>Amygdaloideae</taxon>
        <taxon>Amygdaleae</taxon>
        <taxon>Prunus</taxon>
    </lineage>
</organism>
<feature type="domain" description="HTH myb-type" evidence="6">
    <location>
        <begin position="528"/>
        <end position="586"/>
    </location>
</feature>
<evidence type="ECO:0000313" key="8">
    <source>
        <dbReference type="Proteomes" id="UP000507222"/>
    </source>
</evidence>
<dbReference type="InterPro" id="IPR057625">
    <property type="entry name" value="TPR1-6-like_ubiquitin"/>
</dbReference>
<evidence type="ECO:0000256" key="3">
    <source>
        <dbReference type="ARBA" id="ARBA00023242"/>
    </source>
</evidence>
<comment type="subcellular location">
    <subcellularLocation>
        <location evidence="1">Nucleus</location>
    </subcellularLocation>
</comment>
<feature type="compositionally biased region" description="Basic and acidic residues" evidence="4">
    <location>
        <begin position="76"/>
        <end position="95"/>
    </location>
</feature>
<dbReference type="InterPro" id="IPR001005">
    <property type="entry name" value="SANT/Myb"/>
</dbReference>
<dbReference type="SMART" id="SM00717">
    <property type="entry name" value="SANT"/>
    <property type="match status" value="1"/>
</dbReference>
<dbReference type="PANTHER" id="PTHR21717:SF73">
    <property type="entry name" value="TELOMERE-BINDING PROTEIN, PUTATIVE-RELATED"/>
    <property type="match status" value="1"/>
</dbReference>
<dbReference type="InterPro" id="IPR017930">
    <property type="entry name" value="Myb_dom"/>
</dbReference>
<dbReference type="PROSITE" id="PS50090">
    <property type="entry name" value="MYB_LIKE"/>
    <property type="match status" value="1"/>
</dbReference>